<dbReference type="RefSeq" id="WP_284259403.1">
    <property type="nucleotide sequence ID" value="NZ_BSOS01000090.1"/>
</dbReference>
<organism evidence="3 4">
    <name type="scientific">Acidocella aquatica</name>
    <dbReference type="NCBI Taxonomy" id="1922313"/>
    <lineage>
        <taxon>Bacteria</taxon>
        <taxon>Pseudomonadati</taxon>
        <taxon>Pseudomonadota</taxon>
        <taxon>Alphaproteobacteria</taxon>
        <taxon>Acetobacterales</taxon>
        <taxon>Acidocellaceae</taxon>
        <taxon>Acidocella</taxon>
    </lineage>
</organism>
<accession>A0ABQ6AAF7</accession>
<dbReference type="PANTHER" id="PTHR42760:SF133">
    <property type="entry name" value="3-OXOACYL-[ACYL-CARRIER-PROTEIN] REDUCTASE"/>
    <property type="match status" value="1"/>
</dbReference>
<dbReference type="InterPro" id="IPR002347">
    <property type="entry name" value="SDR_fam"/>
</dbReference>
<reference evidence="4" key="1">
    <citation type="journal article" date="2019" name="Int. J. Syst. Evol. Microbiol.">
        <title>The Global Catalogue of Microorganisms (GCM) 10K type strain sequencing project: providing services to taxonomists for standard genome sequencing and annotation.</title>
        <authorList>
            <consortium name="The Broad Institute Genomics Platform"/>
            <consortium name="The Broad Institute Genome Sequencing Center for Infectious Disease"/>
            <person name="Wu L."/>
            <person name="Ma J."/>
        </authorList>
    </citation>
    <scope>NUCLEOTIDE SEQUENCE [LARGE SCALE GENOMIC DNA]</scope>
    <source>
        <strain evidence="4">NBRC 112502</strain>
    </source>
</reference>
<gene>
    <name evidence="3" type="ORF">GCM10010909_32390</name>
</gene>
<dbReference type="EMBL" id="BSOS01000090">
    <property type="protein sequence ID" value="GLR68558.1"/>
    <property type="molecule type" value="Genomic_DNA"/>
</dbReference>
<dbReference type="PRINTS" id="PR00081">
    <property type="entry name" value="GDHRDH"/>
</dbReference>
<keyword evidence="4" id="KW-1185">Reference proteome</keyword>
<proteinExistence type="inferred from homology"/>
<comment type="similarity">
    <text evidence="1">Belongs to the short-chain dehydrogenases/reductases (SDR) family.</text>
</comment>
<dbReference type="PANTHER" id="PTHR42760">
    <property type="entry name" value="SHORT-CHAIN DEHYDROGENASES/REDUCTASES FAMILY MEMBER"/>
    <property type="match status" value="1"/>
</dbReference>
<evidence type="ECO:0000313" key="4">
    <source>
        <dbReference type="Proteomes" id="UP001156641"/>
    </source>
</evidence>
<dbReference type="Gene3D" id="3.40.50.720">
    <property type="entry name" value="NAD(P)-binding Rossmann-like Domain"/>
    <property type="match status" value="1"/>
</dbReference>
<dbReference type="Pfam" id="PF13561">
    <property type="entry name" value="adh_short_C2"/>
    <property type="match status" value="1"/>
</dbReference>
<evidence type="ECO:0000256" key="1">
    <source>
        <dbReference type="ARBA" id="ARBA00006484"/>
    </source>
</evidence>
<evidence type="ECO:0000313" key="3">
    <source>
        <dbReference type="EMBL" id="GLR68558.1"/>
    </source>
</evidence>
<comment type="caution">
    <text evidence="3">The sequence shown here is derived from an EMBL/GenBank/DDBJ whole genome shotgun (WGS) entry which is preliminary data.</text>
</comment>
<keyword evidence="2" id="KW-0560">Oxidoreductase</keyword>
<sequence>MKQLDGKTAIILGASAKGNLGQTLAKRFLSEGANVIVSGRREEELAEFSKENNCAYKPCDITKKSDCEALASFAQDKYGRIDIAINSTGWGLLVPFLETSEDDLAKMTALQFVGPYYFYQAVIPHMTKGGSIIQISSATATIMLDNHAAYMGTKAGTDHVIRCIANEFGEKGIRANSISPGLTDTPMTEGAFAKPEVVACFAREYPLGRVGTKEDIANAAIWLSQDGCFMTGQNLQVNGGLTLRRNPRAYEISEAFMASGS</sequence>
<dbReference type="SUPFAM" id="SSF51735">
    <property type="entry name" value="NAD(P)-binding Rossmann-fold domains"/>
    <property type="match status" value="1"/>
</dbReference>
<name>A0ABQ6AAF7_9PROT</name>
<evidence type="ECO:0000256" key="2">
    <source>
        <dbReference type="ARBA" id="ARBA00023002"/>
    </source>
</evidence>
<dbReference type="Proteomes" id="UP001156641">
    <property type="component" value="Unassembled WGS sequence"/>
</dbReference>
<dbReference type="InterPro" id="IPR036291">
    <property type="entry name" value="NAD(P)-bd_dom_sf"/>
</dbReference>
<dbReference type="CDD" id="cd05233">
    <property type="entry name" value="SDR_c"/>
    <property type="match status" value="1"/>
</dbReference>
<protein>
    <submittedName>
        <fullName evidence="3">Oxidoreductase</fullName>
    </submittedName>
</protein>